<gene>
    <name evidence="7" type="primary">serS</name>
    <name evidence="13" type="ORF">DSO09_00095</name>
    <name evidence="12" type="ORF">EF809_03785</name>
</gene>
<dbReference type="UniPathway" id="UPA00906">
    <property type="reaction ID" value="UER00895"/>
</dbReference>
<dbReference type="Proteomes" id="UP000317265">
    <property type="component" value="Unassembled WGS sequence"/>
</dbReference>
<dbReference type="PRINTS" id="PR00981">
    <property type="entry name" value="TRNASYNTHSER"/>
</dbReference>
<feature type="binding site" evidence="7 9">
    <location>
        <begin position="263"/>
        <end position="265"/>
    </location>
    <ligand>
        <name>ATP</name>
        <dbReference type="ChEBI" id="CHEBI:30616"/>
    </ligand>
</feature>
<reference evidence="12 14" key="2">
    <citation type="journal article" date="2019" name="Nat. Microbiol.">
        <title>Wide diversity of methane and short-chain alkane metabolisms in uncultured archaea.</title>
        <authorList>
            <person name="Borrel G."/>
            <person name="Adam P.S."/>
            <person name="McKay L.J."/>
            <person name="Chen L.X."/>
            <person name="Sierra-Garcia I.N."/>
            <person name="Sieber C.M."/>
            <person name="Letourneur Q."/>
            <person name="Ghozlane A."/>
            <person name="Andersen G.L."/>
            <person name="Li W.J."/>
            <person name="Hallam S.J."/>
            <person name="Muyzer G."/>
            <person name="de Oliveira V.M."/>
            <person name="Inskeep W.P."/>
            <person name="Banfield J.F."/>
            <person name="Gribaldo S."/>
        </authorList>
    </citation>
    <scope>NUCLEOTIDE SEQUENCE [LARGE SCALE GENOMIC DNA]</scope>
    <source>
        <strain evidence="12">Verst-YHS</strain>
    </source>
</reference>
<keyword evidence="2 7" id="KW-0436">Ligase</keyword>
<keyword evidence="4 7" id="KW-0067">ATP-binding</keyword>
<protein>
    <recommendedName>
        <fullName evidence="7">Serine--tRNA ligase</fullName>
        <ecNumber evidence="7">6.1.1.11</ecNumber>
    </recommendedName>
    <alternativeName>
        <fullName evidence="7">Seryl-tRNA synthetase</fullName>
        <shortName evidence="7">SerRS</shortName>
    </alternativeName>
    <alternativeName>
        <fullName evidence="7">Seryl-tRNA(Ser/Sec) synthetase</fullName>
    </alternativeName>
</protein>
<dbReference type="CDD" id="cd00770">
    <property type="entry name" value="SerRS_core"/>
    <property type="match status" value="1"/>
</dbReference>
<dbReference type="EC" id="6.1.1.11" evidence="7"/>
<dbReference type="EMBL" id="RXIH01000032">
    <property type="protein sequence ID" value="RZN55967.1"/>
    <property type="molecule type" value="Genomic_DNA"/>
</dbReference>
<dbReference type="GO" id="GO:0016260">
    <property type="term" value="P:selenocysteine biosynthetic process"/>
    <property type="evidence" value="ECO:0007669"/>
    <property type="project" value="UniProtKB-UniRule"/>
</dbReference>
<comment type="function">
    <text evidence="7">Catalyzes the attachment of serine to tRNA(Ser). Is also able to aminoacylate tRNA(Sec) with serine, to form the misacylated tRNA L-seryl-tRNA(Sec), which will be further converted into selenocysteinyl-tRNA(Sec).</text>
</comment>
<dbReference type="PANTHER" id="PTHR11778">
    <property type="entry name" value="SERYL-TRNA SYNTHETASE"/>
    <property type="match status" value="1"/>
</dbReference>
<evidence type="ECO:0000313" key="15">
    <source>
        <dbReference type="Proteomes" id="UP000317265"/>
    </source>
</evidence>
<comment type="catalytic activity">
    <reaction evidence="7">
        <text>tRNA(Sec) + L-serine + ATP = L-seryl-tRNA(Sec) + AMP + diphosphate + H(+)</text>
        <dbReference type="Rhea" id="RHEA:42580"/>
        <dbReference type="Rhea" id="RHEA-COMP:9742"/>
        <dbReference type="Rhea" id="RHEA-COMP:10128"/>
        <dbReference type="ChEBI" id="CHEBI:15378"/>
        <dbReference type="ChEBI" id="CHEBI:30616"/>
        <dbReference type="ChEBI" id="CHEBI:33019"/>
        <dbReference type="ChEBI" id="CHEBI:33384"/>
        <dbReference type="ChEBI" id="CHEBI:78442"/>
        <dbReference type="ChEBI" id="CHEBI:78533"/>
        <dbReference type="ChEBI" id="CHEBI:456215"/>
        <dbReference type="EC" id="6.1.1.11"/>
    </reaction>
</comment>
<feature type="site" description="Important for serine binding" evidence="8">
    <location>
        <position position="386"/>
    </location>
</feature>
<feature type="coiled-coil region" evidence="10">
    <location>
        <begin position="47"/>
        <end position="98"/>
    </location>
</feature>
<evidence type="ECO:0000256" key="5">
    <source>
        <dbReference type="ARBA" id="ARBA00022917"/>
    </source>
</evidence>
<feature type="domain" description="Aminoacyl-transfer RNA synthetases class-II family profile" evidence="11">
    <location>
        <begin position="141"/>
        <end position="411"/>
    </location>
</feature>
<dbReference type="InterPro" id="IPR042103">
    <property type="entry name" value="SerRS_1_N_sf"/>
</dbReference>
<sequence>MLDIRLIRKNPEYVRNNLAKRGDPQILKLFDELLEYDKKWRLSLTKLNELRNRKNRITEEIAKLKKQGMNIEDKLIEAEKIGNEIKENEKIVEEYENKIHYILLRLPNLMDESVPIGKDENDNIAIRYWGEKREFNFKIKDHIDLAIDLDLVDLERAAKVAGARFYYLKGDLVRLNLALIQYGLDFMIKKGFIPFIPPYMLRRNIVEGATSLSDFEEMIYKIENEDLYLLATSEHALLGLHADEILDGSQLPLRYCGISPCFRKEAGAHGKDTKGIFRVHQFEKVEQFVFCKPEDSPKEHEFLLRNAEEFIQSLKLPYRVVNICSGELGTVAAKKYDIEVWFPAQGRYREVVSCSNCTSYQAIRANIRYRDKPNEKPEYVHTLNSTLVATERTIVAILENYQQEDGSILIPEVLIPYMNGQEVIKKKK</sequence>
<feature type="binding site" evidence="8">
    <location>
        <position position="384"/>
    </location>
    <ligand>
        <name>L-serine</name>
        <dbReference type="ChEBI" id="CHEBI:33384"/>
    </ligand>
</feature>
<keyword evidence="6 7" id="KW-0030">Aminoacyl-tRNA synthetase</keyword>
<comment type="pathway">
    <text evidence="7">Aminoacyl-tRNA biosynthesis; selenocysteinyl-tRNA(Sec) biosynthesis; L-seryl-tRNA(Sec) from L-serine and tRNA(Sec): step 1/1.</text>
</comment>
<evidence type="ECO:0000256" key="9">
    <source>
        <dbReference type="PIRSR" id="PIRSR001529-2"/>
    </source>
</evidence>
<feature type="binding site" evidence="7 9">
    <location>
        <begin position="350"/>
        <end position="353"/>
    </location>
    <ligand>
        <name>ATP</name>
        <dbReference type="ChEBI" id="CHEBI:30616"/>
    </ligand>
</feature>
<evidence type="ECO:0000256" key="7">
    <source>
        <dbReference type="HAMAP-Rule" id="MF_00176"/>
    </source>
</evidence>
<dbReference type="Gene3D" id="3.30.930.10">
    <property type="entry name" value="Bira Bifunctional Protein, Domain 2"/>
    <property type="match status" value="1"/>
</dbReference>
<dbReference type="SUPFAM" id="SSF46589">
    <property type="entry name" value="tRNA-binding arm"/>
    <property type="match status" value="1"/>
</dbReference>
<dbReference type="HAMAP" id="MF_00176">
    <property type="entry name" value="Ser_tRNA_synth_type1"/>
    <property type="match status" value="1"/>
</dbReference>
<dbReference type="InterPro" id="IPR045864">
    <property type="entry name" value="aa-tRNA-synth_II/BPL/LPL"/>
</dbReference>
<dbReference type="InterPro" id="IPR002317">
    <property type="entry name" value="Ser-tRNA-ligase_type_1"/>
</dbReference>
<feature type="binding site" evidence="9">
    <location>
        <begin position="279"/>
        <end position="282"/>
    </location>
    <ligand>
        <name>ATP</name>
        <dbReference type="ChEBI" id="CHEBI:30616"/>
    </ligand>
</feature>
<evidence type="ECO:0000256" key="10">
    <source>
        <dbReference type="SAM" id="Coils"/>
    </source>
</evidence>
<dbReference type="FunFam" id="3.30.930.10:FF:000048">
    <property type="entry name" value="Serine--tRNA ligase"/>
    <property type="match status" value="1"/>
</dbReference>
<comment type="catalytic activity">
    <reaction evidence="7">
        <text>tRNA(Ser) + L-serine + ATP = L-seryl-tRNA(Ser) + AMP + diphosphate + H(+)</text>
        <dbReference type="Rhea" id="RHEA:12292"/>
        <dbReference type="Rhea" id="RHEA-COMP:9669"/>
        <dbReference type="Rhea" id="RHEA-COMP:9703"/>
        <dbReference type="ChEBI" id="CHEBI:15378"/>
        <dbReference type="ChEBI" id="CHEBI:30616"/>
        <dbReference type="ChEBI" id="CHEBI:33019"/>
        <dbReference type="ChEBI" id="CHEBI:33384"/>
        <dbReference type="ChEBI" id="CHEBI:78442"/>
        <dbReference type="ChEBI" id="CHEBI:78533"/>
        <dbReference type="ChEBI" id="CHEBI:456215"/>
        <dbReference type="EC" id="6.1.1.11"/>
    </reaction>
</comment>
<dbReference type="GO" id="GO:0004828">
    <property type="term" value="F:serine-tRNA ligase activity"/>
    <property type="evidence" value="ECO:0007669"/>
    <property type="project" value="UniProtKB-UniRule"/>
</dbReference>
<dbReference type="SUPFAM" id="SSF55681">
    <property type="entry name" value="Class II aaRS and biotin synthetases"/>
    <property type="match status" value="1"/>
</dbReference>
<dbReference type="Pfam" id="PF00587">
    <property type="entry name" value="tRNA-synt_2b"/>
    <property type="match status" value="1"/>
</dbReference>
<feature type="binding site" evidence="7">
    <location>
        <position position="386"/>
    </location>
    <ligand>
        <name>L-serine</name>
        <dbReference type="ChEBI" id="CHEBI:33384"/>
    </ligand>
</feature>
<proteinExistence type="inferred from homology"/>
<feature type="binding site" evidence="7">
    <location>
        <position position="279"/>
    </location>
    <ligand>
        <name>ATP</name>
        <dbReference type="ChEBI" id="CHEBI:30616"/>
    </ligand>
</feature>
<name>A0A520KF47_9CREN</name>
<organism evidence="12 14">
    <name type="scientific">Thermoproteota archaeon</name>
    <dbReference type="NCBI Taxonomy" id="2056631"/>
    <lineage>
        <taxon>Archaea</taxon>
        <taxon>Thermoproteota</taxon>
    </lineage>
</organism>
<evidence type="ECO:0000256" key="4">
    <source>
        <dbReference type="ARBA" id="ARBA00022840"/>
    </source>
</evidence>
<comment type="similarity">
    <text evidence="7">Belongs to the class-II aminoacyl-tRNA synthetase family. Type-1 seryl-tRNA synthetase subfamily.</text>
</comment>
<dbReference type="GO" id="GO:0005524">
    <property type="term" value="F:ATP binding"/>
    <property type="evidence" value="ECO:0007669"/>
    <property type="project" value="UniProtKB-UniRule"/>
</dbReference>
<evidence type="ECO:0000256" key="2">
    <source>
        <dbReference type="ARBA" id="ARBA00022598"/>
    </source>
</evidence>
<dbReference type="EMBL" id="QNVI01000002">
    <property type="protein sequence ID" value="TDA40510.1"/>
    <property type="molecule type" value="Genomic_DNA"/>
</dbReference>
<dbReference type="InterPro" id="IPR015866">
    <property type="entry name" value="Ser-tRNA-synth_1_N"/>
</dbReference>
<evidence type="ECO:0000313" key="13">
    <source>
        <dbReference type="EMBL" id="TDA40510.1"/>
    </source>
</evidence>
<evidence type="ECO:0000313" key="12">
    <source>
        <dbReference type="EMBL" id="RZN55967.1"/>
    </source>
</evidence>
<evidence type="ECO:0000256" key="3">
    <source>
        <dbReference type="ARBA" id="ARBA00022741"/>
    </source>
</evidence>
<comment type="caution">
    <text evidence="12">The sequence shown here is derived from an EMBL/GenBank/DDBJ whole genome shotgun (WGS) entry which is preliminary data.</text>
</comment>
<evidence type="ECO:0000259" key="11">
    <source>
        <dbReference type="PROSITE" id="PS50862"/>
    </source>
</evidence>
<keyword evidence="5 7" id="KW-0648">Protein biosynthesis</keyword>
<evidence type="ECO:0000256" key="8">
    <source>
        <dbReference type="PIRSR" id="PIRSR001529-1"/>
    </source>
</evidence>
<feature type="binding site" evidence="8">
    <location>
        <position position="232"/>
    </location>
    <ligand>
        <name>L-serine</name>
        <dbReference type="ChEBI" id="CHEBI:33384"/>
    </ligand>
</feature>
<keyword evidence="1 7" id="KW-0963">Cytoplasm</keyword>
<evidence type="ECO:0000256" key="6">
    <source>
        <dbReference type="ARBA" id="ARBA00023146"/>
    </source>
</evidence>
<reference evidence="13 15" key="1">
    <citation type="journal article" date="2019" name="Nat. Microbiol.">
        <title>Expanding anaerobic alkane metabolism in the domain of Archaea.</title>
        <authorList>
            <person name="Wang Y."/>
            <person name="Wegener G."/>
            <person name="Hou J."/>
            <person name="Wang F."/>
            <person name="Xiao X."/>
        </authorList>
    </citation>
    <scope>NUCLEOTIDE SEQUENCE [LARGE SCALE GENOMIC DNA]</scope>
    <source>
        <strain evidence="13">WYZ-LMO11</strain>
    </source>
</reference>
<evidence type="ECO:0000313" key="14">
    <source>
        <dbReference type="Proteomes" id="UP000316080"/>
    </source>
</evidence>
<feature type="binding site" evidence="8">
    <location>
        <position position="263"/>
    </location>
    <ligand>
        <name>L-serine</name>
        <dbReference type="ChEBI" id="CHEBI:33384"/>
    </ligand>
</feature>
<feature type="binding site" evidence="7 8">
    <location>
        <position position="286"/>
    </location>
    <ligand>
        <name>L-serine</name>
        <dbReference type="ChEBI" id="CHEBI:33384"/>
    </ligand>
</feature>
<dbReference type="InterPro" id="IPR006195">
    <property type="entry name" value="aa-tRNA-synth_II"/>
</dbReference>
<dbReference type="Proteomes" id="UP000316080">
    <property type="component" value="Unassembled WGS sequence"/>
</dbReference>
<comment type="subcellular location">
    <subcellularLocation>
        <location evidence="7">Cytoplasm</location>
    </subcellularLocation>
</comment>
<comment type="domain">
    <text evidence="7">Consists of two distinct domains, a catalytic core and a N-terminal extension that is involved in tRNA binding.</text>
</comment>
<evidence type="ECO:0000256" key="1">
    <source>
        <dbReference type="ARBA" id="ARBA00022490"/>
    </source>
</evidence>
<comment type="subunit">
    <text evidence="7">Homodimer. The tRNA molecule binds across the dimer.</text>
</comment>
<dbReference type="GO" id="GO:0005737">
    <property type="term" value="C:cytoplasm"/>
    <property type="evidence" value="ECO:0007669"/>
    <property type="project" value="UniProtKB-SubCell"/>
</dbReference>
<dbReference type="Pfam" id="PF02403">
    <property type="entry name" value="Seryl_tRNA_N"/>
    <property type="match status" value="1"/>
</dbReference>
<keyword evidence="3 7" id="KW-0547">Nucleotide-binding</keyword>
<dbReference type="AlphaFoldDB" id="A0A520KF47"/>
<dbReference type="PIRSF" id="PIRSF001529">
    <property type="entry name" value="Ser-tRNA-synth_IIa"/>
    <property type="match status" value="1"/>
</dbReference>
<dbReference type="GO" id="GO:0006434">
    <property type="term" value="P:seryl-tRNA aminoacylation"/>
    <property type="evidence" value="ECO:0007669"/>
    <property type="project" value="UniProtKB-UniRule"/>
</dbReference>
<feature type="binding site" evidence="7">
    <location>
        <begin position="232"/>
        <end position="234"/>
    </location>
    <ligand>
        <name>L-serine</name>
        <dbReference type="ChEBI" id="CHEBI:33384"/>
    </ligand>
</feature>
<dbReference type="InterPro" id="IPR002314">
    <property type="entry name" value="aa-tRNA-synt_IIb"/>
</dbReference>
<accession>A0A520KF47</accession>
<dbReference type="InterPro" id="IPR033729">
    <property type="entry name" value="SerRS_core"/>
</dbReference>
<dbReference type="PROSITE" id="PS50862">
    <property type="entry name" value="AA_TRNA_LIGASE_II"/>
    <property type="match status" value="1"/>
</dbReference>
<dbReference type="Gene3D" id="1.10.287.40">
    <property type="entry name" value="Serine-tRNA synthetase, tRNA binding domain"/>
    <property type="match status" value="1"/>
</dbReference>
<dbReference type="InterPro" id="IPR010978">
    <property type="entry name" value="tRNA-bd_arm"/>
</dbReference>
<keyword evidence="10" id="KW-0175">Coiled coil</keyword>
<dbReference type="NCBIfam" id="TIGR00414">
    <property type="entry name" value="serS"/>
    <property type="match status" value="1"/>
</dbReference>